<feature type="transmembrane region" description="Helical" evidence="1">
    <location>
        <begin position="79"/>
        <end position="99"/>
    </location>
</feature>
<sequence length="228" mass="24810">MYEISNTIRPKGSKTQKCSVIFRMDERMVQVKERSSGKVLQRFTTLDIVLMAMLAAANAVMTVFLSPVNQALNGLGGPILTSTITGLYMIYGLLAYYIIRKPGTALITYGIGAVVQAFMGTAYGILSCFVAAACYLVIVEAAFALVRYKNWSLPMLLITGGAMVPLWFFFAVQMYGYTKWGMDVLLIALVVRVLSGMILCGLLVKLLGDALASSGLLRRFAVDGRAEA</sequence>
<proteinExistence type="predicted"/>
<evidence type="ECO:0000313" key="3">
    <source>
        <dbReference type="Proteomes" id="UP000192939"/>
    </source>
</evidence>
<keyword evidence="3" id="KW-1185">Reference proteome</keyword>
<reference evidence="2 3" key="1">
    <citation type="submission" date="2017-04" db="EMBL/GenBank/DDBJ databases">
        <authorList>
            <person name="Varghese N."/>
            <person name="Submissions S."/>
        </authorList>
    </citation>
    <scope>NUCLEOTIDE SEQUENCE [LARGE SCALE GENOMIC DNA]</scope>
    <source>
        <strain evidence="2 3">J12</strain>
    </source>
</reference>
<feature type="transmembrane region" description="Helical" evidence="1">
    <location>
        <begin position="184"/>
        <end position="204"/>
    </location>
</feature>
<protein>
    <submittedName>
        <fullName evidence="2">Energy-coupling factor transport system substrate-specific component</fullName>
    </submittedName>
</protein>
<comment type="caution">
    <text evidence="2">The sequence shown here is derived from an EMBL/GenBank/DDBJ whole genome shotgun (WGS) entry which is preliminary data.</text>
</comment>
<keyword evidence="1" id="KW-0812">Transmembrane</keyword>
<evidence type="ECO:0000313" key="2">
    <source>
        <dbReference type="EMBL" id="SMF13410.1"/>
    </source>
</evidence>
<dbReference type="InterPro" id="IPR017195">
    <property type="entry name" value="ABC_thiamin-permease_prd"/>
</dbReference>
<evidence type="ECO:0000256" key="1">
    <source>
        <dbReference type="SAM" id="Phobius"/>
    </source>
</evidence>
<keyword evidence="1" id="KW-1133">Transmembrane helix</keyword>
<gene>
    <name evidence="2" type="ORF">SAMN02744124_01491</name>
</gene>
<name>A0ABY1LW41_9BACL</name>
<feature type="transmembrane region" description="Helical" evidence="1">
    <location>
        <begin position="106"/>
        <end position="139"/>
    </location>
</feature>
<keyword evidence="1" id="KW-0472">Membrane</keyword>
<dbReference type="Pfam" id="PF09819">
    <property type="entry name" value="ABC_cobalt"/>
    <property type="match status" value="1"/>
</dbReference>
<accession>A0ABY1LW41</accession>
<dbReference type="EMBL" id="FXAE01000010">
    <property type="protein sequence ID" value="SMF13410.1"/>
    <property type="molecule type" value="Genomic_DNA"/>
</dbReference>
<organism evidence="2 3">
    <name type="scientific">Paenibacillus barengoltzii J12</name>
    <dbReference type="NCBI Taxonomy" id="935846"/>
    <lineage>
        <taxon>Bacteria</taxon>
        <taxon>Bacillati</taxon>
        <taxon>Bacillota</taxon>
        <taxon>Bacilli</taxon>
        <taxon>Bacillales</taxon>
        <taxon>Paenibacillaceae</taxon>
        <taxon>Paenibacillus</taxon>
    </lineage>
</organism>
<feature type="transmembrane region" description="Helical" evidence="1">
    <location>
        <begin position="151"/>
        <end position="172"/>
    </location>
</feature>
<dbReference type="Proteomes" id="UP000192939">
    <property type="component" value="Unassembled WGS sequence"/>
</dbReference>
<feature type="transmembrane region" description="Helical" evidence="1">
    <location>
        <begin position="48"/>
        <end position="67"/>
    </location>
</feature>